<dbReference type="InParanoid" id="A0A0C3EXU1"/>
<proteinExistence type="predicted"/>
<dbReference type="EMBL" id="KN833026">
    <property type="protein sequence ID" value="KIM77340.1"/>
    <property type="molecule type" value="Genomic_DNA"/>
</dbReference>
<sequence length="52" mass="6148">MHDTCHMRILFGRDSDLRKEDLSVLSQIITAIEDRDRIFRLPVCDASFNAYY</sequence>
<gene>
    <name evidence="1" type="ORF">PILCRDRAFT_825495</name>
</gene>
<dbReference type="AlphaFoldDB" id="A0A0C3EXU1"/>
<reference evidence="1 2" key="1">
    <citation type="submission" date="2014-04" db="EMBL/GenBank/DDBJ databases">
        <authorList>
            <consortium name="DOE Joint Genome Institute"/>
            <person name="Kuo A."/>
            <person name="Tarkka M."/>
            <person name="Buscot F."/>
            <person name="Kohler A."/>
            <person name="Nagy L.G."/>
            <person name="Floudas D."/>
            <person name="Copeland A."/>
            <person name="Barry K.W."/>
            <person name="Cichocki N."/>
            <person name="Veneault-Fourrey C."/>
            <person name="LaButti K."/>
            <person name="Lindquist E.A."/>
            <person name="Lipzen A."/>
            <person name="Lundell T."/>
            <person name="Morin E."/>
            <person name="Murat C."/>
            <person name="Sun H."/>
            <person name="Tunlid A."/>
            <person name="Henrissat B."/>
            <person name="Grigoriev I.V."/>
            <person name="Hibbett D.S."/>
            <person name="Martin F."/>
            <person name="Nordberg H.P."/>
            <person name="Cantor M.N."/>
            <person name="Hua S.X."/>
        </authorList>
    </citation>
    <scope>NUCLEOTIDE SEQUENCE [LARGE SCALE GENOMIC DNA]</scope>
    <source>
        <strain evidence="1 2">F 1598</strain>
    </source>
</reference>
<dbReference type="Proteomes" id="UP000054166">
    <property type="component" value="Unassembled WGS sequence"/>
</dbReference>
<dbReference type="HOGENOM" id="CLU_3088064_0_0_1"/>
<evidence type="ECO:0000313" key="2">
    <source>
        <dbReference type="Proteomes" id="UP000054166"/>
    </source>
</evidence>
<name>A0A0C3EXU1_PILCF</name>
<protein>
    <submittedName>
        <fullName evidence="1">Uncharacterized protein</fullName>
    </submittedName>
</protein>
<evidence type="ECO:0000313" key="1">
    <source>
        <dbReference type="EMBL" id="KIM77340.1"/>
    </source>
</evidence>
<organism evidence="1 2">
    <name type="scientific">Piloderma croceum (strain F 1598)</name>
    <dbReference type="NCBI Taxonomy" id="765440"/>
    <lineage>
        <taxon>Eukaryota</taxon>
        <taxon>Fungi</taxon>
        <taxon>Dikarya</taxon>
        <taxon>Basidiomycota</taxon>
        <taxon>Agaricomycotina</taxon>
        <taxon>Agaricomycetes</taxon>
        <taxon>Agaricomycetidae</taxon>
        <taxon>Atheliales</taxon>
        <taxon>Atheliaceae</taxon>
        <taxon>Piloderma</taxon>
    </lineage>
</organism>
<keyword evidence="2" id="KW-1185">Reference proteome</keyword>
<accession>A0A0C3EXU1</accession>
<reference evidence="2" key="2">
    <citation type="submission" date="2015-01" db="EMBL/GenBank/DDBJ databases">
        <title>Evolutionary Origins and Diversification of the Mycorrhizal Mutualists.</title>
        <authorList>
            <consortium name="DOE Joint Genome Institute"/>
            <consortium name="Mycorrhizal Genomics Consortium"/>
            <person name="Kohler A."/>
            <person name="Kuo A."/>
            <person name="Nagy L.G."/>
            <person name="Floudas D."/>
            <person name="Copeland A."/>
            <person name="Barry K.W."/>
            <person name="Cichocki N."/>
            <person name="Veneault-Fourrey C."/>
            <person name="LaButti K."/>
            <person name="Lindquist E.A."/>
            <person name="Lipzen A."/>
            <person name="Lundell T."/>
            <person name="Morin E."/>
            <person name="Murat C."/>
            <person name="Riley R."/>
            <person name="Ohm R."/>
            <person name="Sun H."/>
            <person name="Tunlid A."/>
            <person name="Henrissat B."/>
            <person name="Grigoriev I.V."/>
            <person name="Hibbett D.S."/>
            <person name="Martin F."/>
        </authorList>
    </citation>
    <scope>NUCLEOTIDE SEQUENCE [LARGE SCALE GENOMIC DNA]</scope>
    <source>
        <strain evidence="2">F 1598</strain>
    </source>
</reference>